<dbReference type="EMBL" id="JBGNUJ010000012">
    <property type="protein sequence ID" value="KAL3952814.1"/>
    <property type="molecule type" value="Genomic_DNA"/>
</dbReference>
<dbReference type="Proteomes" id="UP001638806">
    <property type="component" value="Unassembled WGS sequence"/>
</dbReference>
<evidence type="ECO:0000313" key="1">
    <source>
        <dbReference type="EMBL" id="KAL3952814.1"/>
    </source>
</evidence>
<gene>
    <name evidence="1" type="ORF">ACCO45_012757</name>
</gene>
<comment type="caution">
    <text evidence="1">The sequence shown here is derived from an EMBL/GenBank/DDBJ whole genome shotgun (WGS) entry which is preliminary data.</text>
</comment>
<evidence type="ECO:0000313" key="2">
    <source>
        <dbReference type="Proteomes" id="UP001638806"/>
    </source>
</evidence>
<proteinExistence type="predicted"/>
<organism evidence="1 2">
    <name type="scientific">Purpureocillium lilacinum</name>
    <name type="common">Paecilomyces lilacinus</name>
    <dbReference type="NCBI Taxonomy" id="33203"/>
    <lineage>
        <taxon>Eukaryota</taxon>
        <taxon>Fungi</taxon>
        <taxon>Dikarya</taxon>
        <taxon>Ascomycota</taxon>
        <taxon>Pezizomycotina</taxon>
        <taxon>Sordariomycetes</taxon>
        <taxon>Hypocreomycetidae</taxon>
        <taxon>Hypocreales</taxon>
        <taxon>Ophiocordycipitaceae</taxon>
        <taxon>Purpureocillium</taxon>
    </lineage>
</organism>
<keyword evidence="2" id="KW-1185">Reference proteome</keyword>
<sequence length="438" mass="48501">MRRFRQNAKENAAIDIEIDGHFTSKTYMSDSAITGRIVVRPSRDLPFDAVEISFCGAETTRANNLTQHTDGSTMRRFLTMQIPVSRICFPETMTFKSCQDYMIPFQFVIPCSLPNSACSTACRDAAVRERHRRLPPTMGGWELDDQSPTAAQIEYYIGAKILQISSPDSRFCLTETRRTLNVLPACPEDPPLHVLPSDERYKLSRVKTISKGIRMLAPKGGHLRVSSTQPAAIMLAPDGRGASPSTVSLTLNFTPVTADRPPPVINSVSGSLTCSTFFGSVPTGRLPDLGRRRDYLIVSPSFEYKTTQKVFNVHPGELAWAQDVPEEVKRQVESSIIDTANDSGIHGYRWHGPWPRKHGTKLTNAGFVYTSLLDIHFALPNNDGKRILPTFYSCLTSRTYALHLKLSVGQAKTTISLAVPLQIGVNAARSDSSWNLLA</sequence>
<protein>
    <submittedName>
        <fullName evidence="1">Uncharacterized protein</fullName>
    </submittedName>
</protein>
<reference evidence="1" key="1">
    <citation type="submission" date="2024-12" db="EMBL/GenBank/DDBJ databases">
        <title>Comparative genomics and development of molecular markers within Purpureocillium lilacinum and among Purpureocillium species.</title>
        <authorList>
            <person name="Yeh Z.-Y."/>
            <person name="Ni N.-T."/>
            <person name="Lo P.-H."/>
            <person name="Mushyakhwo K."/>
            <person name="Lin C.-F."/>
            <person name="Nai Y.-S."/>
        </authorList>
    </citation>
    <scope>NUCLEOTIDE SEQUENCE</scope>
    <source>
        <strain evidence="1">NCHU-NPUST-175</strain>
    </source>
</reference>
<name>A0ACC4DB37_PURLI</name>
<accession>A0ACC4DB37</accession>